<evidence type="ECO:0000256" key="9">
    <source>
        <dbReference type="SAM" id="MobiDB-lite"/>
    </source>
</evidence>
<dbReference type="PANTHER" id="PTHR10130">
    <property type="entry name" value="PEROXISOMAL TARGETING SIGNAL 1 RECEPTOR PEX5"/>
    <property type="match status" value="1"/>
</dbReference>
<keyword evidence="11" id="KW-1185">Reference proteome</keyword>
<dbReference type="GO" id="GO:0005778">
    <property type="term" value="C:peroxisomal membrane"/>
    <property type="evidence" value="ECO:0007669"/>
    <property type="project" value="EnsemblFungi"/>
</dbReference>
<dbReference type="PANTHER" id="PTHR10130:SF0">
    <property type="entry name" value="GH08708P"/>
    <property type="match status" value="1"/>
</dbReference>
<dbReference type="SUPFAM" id="SSF48452">
    <property type="entry name" value="TPR-like"/>
    <property type="match status" value="1"/>
</dbReference>
<feature type="region of interest" description="Disordered" evidence="9">
    <location>
        <begin position="1"/>
        <end position="21"/>
    </location>
</feature>
<dbReference type="HOGENOM" id="CLU_013516_3_0_1"/>
<dbReference type="Pfam" id="PF13432">
    <property type="entry name" value="TPR_16"/>
    <property type="match status" value="1"/>
</dbReference>
<dbReference type="Proteomes" id="UP000006790">
    <property type="component" value="Chromosome 1"/>
</dbReference>
<protein>
    <submittedName>
        <fullName evidence="10">Uncharacterized protein</fullName>
    </submittedName>
</protein>
<evidence type="ECO:0000256" key="5">
    <source>
        <dbReference type="ARBA" id="ARBA00022737"/>
    </source>
</evidence>
<evidence type="ECO:0000256" key="7">
    <source>
        <dbReference type="ARBA" id="ARBA00023140"/>
    </source>
</evidence>
<dbReference type="SMART" id="SM00028">
    <property type="entry name" value="TPR"/>
    <property type="match status" value="4"/>
</dbReference>
<dbReference type="Gene3D" id="1.25.40.10">
    <property type="entry name" value="Tetratricopeptide repeat domain"/>
    <property type="match status" value="1"/>
</dbReference>
<evidence type="ECO:0000256" key="3">
    <source>
        <dbReference type="ARBA" id="ARBA00005348"/>
    </source>
</evidence>
<dbReference type="InterPro" id="IPR011990">
    <property type="entry name" value="TPR-like_helical_dom_sf"/>
</dbReference>
<sequence>MSADCSVGANPLAQLTKRTQQDRTLQHGTHVNLQHQNDGNTFKSTGSVVSDSNKLHMEQFMGRNTAAENRYISSPLSGPLSLSGAHQQQTFMSSQSTKELVNNNKGITNSGLISSWSQEFHQKTASPDQASPVLSTSSMNSASSGVIGNVAGYRPLNMMRPAMGLHQHIPRMLHTPQSQREETALNREAWDQHFKELEQEVEKTLNISDGDIQESSVPENIVVEEDYQNKFQEIWDDLHDRANDSGLGTEMDQDWEVDYQRYLSGRTTRTSEYKFEQDNQYIHNPNAYEIGCILMENGAKLSEAALAFEAAVQENRQHADAWLRLGLVQTQNEKELSGINALEHCLKVDPNNLTAMMTVAISYINEGYDVSALTMLGKWLETKYPEVVQKRTDEQADRFSLSKVITDQYLKVINTLPEIDPDVQLGLGVLFYANDEFDKTIDCFKAALHVRPNDECMWNRLGASLANSNRSEEAIQAYHRAIQLKPAFVRARYNLAVSSMNIGCYKEAAEQLLTALSMHEVEGVVMSAGSGTVPSSNILETLKRAFMALERRDLLEKVVQNIDLNQFRDEFNF</sequence>
<organism evidence="10 11">
    <name type="scientific">Eremothecium cymbalariae (strain CBS 270.75 / DBVPG 7215 / KCTC 17166 / NRRL Y-17582)</name>
    <name type="common">Yeast</name>
    <dbReference type="NCBI Taxonomy" id="931890"/>
    <lineage>
        <taxon>Eukaryota</taxon>
        <taxon>Fungi</taxon>
        <taxon>Dikarya</taxon>
        <taxon>Ascomycota</taxon>
        <taxon>Saccharomycotina</taxon>
        <taxon>Saccharomycetes</taxon>
        <taxon>Saccharomycetales</taxon>
        <taxon>Saccharomycetaceae</taxon>
        <taxon>Eremothecium</taxon>
    </lineage>
</organism>
<dbReference type="InterPro" id="IPR024111">
    <property type="entry name" value="PEX5/PEX5L"/>
</dbReference>
<evidence type="ECO:0000256" key="6">
    <source>
        <dbReference type="ARBA" id="ARBA00022803"/>
    </source>
</evidence>
<dbReference type="Pfam" id="PF13414">
    <property type="entry name" value="TPR_11"/>
    <property type="match status" value="1"/>
</dbReference>
<dbReference type="GO" id="GO:0030674">
    <property type="term" value="F:protein-macromolecule adaptor activity"/>
    <property type="evidence" value="ECO:0007669"/>
    <property type="project" value="EnsemblFungi"/>
</dbReference>
<dbReference type="GO" id="GO:0016560">
    <property type="term" value="P:protein import into peroxisome matrix, docking"/>
    <property type="evidence" value="ECO:0007669"/>
    <property type="project" value="EnsemblFungi"/>
</dbReference>
<keyword evidence="6 8" id="KW-0802">TPR repeat</keyword>
<reference evidence="11" key="1">
    <citation type="journal article" date="2012" name="G3 (Bethesda)">
        <title>Pichia sorbitophila, an interspecies yeast hybrid reveals early steps of genome resolution following polyploidization.</title>
        <authorList>
            <person name="Leh Louis V."/>
            <person name="Despons L."/>
            <person name="Friedrich A."/>
            <person name="Martin T."/>
            <person name="Durrens P."/>
            <person name="Casaregola S."/>
            <person name="Neuveglise C."/>
            <person name="Fairhead C."/>
            <person name="Marck C."/>
            <person name="Cruz J.A."/>
            <person name="Straub M.L."/>
            <person name="Kugler V."/>
            <person name="Sacerdot C."/>
            <person name="Uzunov Z."/>
            <person name="Thierry A."/>
            <person name="Weiss S."/>
            <person name="Bleykasten C."/>
            <person name="De Montigny J."/>
            <person name="Jacques N."/>
            <person name="Jung P."/>
            <person name="Lemaire M."/>
            <person name="Mallet S."/>
            <person name="Morel G."/>
            <person name="Richard G.F."/>
            <person name="Sarkar A."/>
            <person name="Savel G."/>
            <person name="Schacherer J."/>
            <person name="Seret M.L."/>
            <person name="Talla E."/>
            <person name="Samson G."/>
            <person name="Jubin C."/>
            <person name="Poulain J."/>
            <person name="Vacherie B."/>
            <person name="Barbe V."/>
            <person name="Pelletier E."/>
            <person name="Sherman D.J."/>
            <person name="Westhof E."/>
            <person name="Weissenbach J."/>
            <person name="Baret P.V."/>
            <person name="Wincker P."/>
            <person name="Gaillardin C."/>
            <person name="Dujon B."/>
            <person name="Souciet J.L."/>
        </authorList>
    </citation>
    <scope>NUCLEOTIDE SEQUENCE [LARGE SCALE GENOMIC DNA]</scope>
    <source>
        <strain evidence="11">CBS 270.75 / DBVPG 7215 / KCTC 17166 / NRRL Y-17582</strain>
    </source>
</reference>
<evidence type="ECO:0000313" key="11">
    <source>
        <dbReference type="Proteomes" id="UP000006790"/>
    </source>
</evidence>
<dbReference type="eggNOG" id="KOG1125">
    <property type="taxonomic scope" value="Eukaryota"/>
</dbReference>
<proteinExistence type="inferred from homology"/>
<comment type="subcellular location">
    <subcellularLocation>
        <location evidence="2">Cytoplasm</location>
    </subcellularLocation>
    <subcellularLocation>
        <location evidence="1">Peroxisome</location>
    </subcellularLocation>
</comment>
<dbReference type="InterPro" id="IPR019734">
    <property type="entry name" value="TPR_rpt"/>
</dbReference>
<keyword evidence="7" id="KW-0576">Peroxisome</keyword>
<evidence type="ECO:0000256" key="1">
    <source>
        <dbReference type="ARBA" id="ARBA00004275"/>
    </source>
</evidence>
<gene>
    <name evidence="10" type="ordered locus">Ecym_1396</name>
</gene>
<dbReference type="RefSeq" id="XP_003644443.1">
    <property type="nucleotide sequence ID" value="XM_003644395.1"/>
</dbReference>
<evidence type="ECO:0000256" key="8">
    <source>
        <dbReference type="PROSITE-ProRule" id="PRU00339"/>
    </source>
</evidence>
<dbReference type="GO" id="GO:1990429">
    <property type="term" value="C:peroxisomal importomer complex"/>
    <property type="evidence" value="ECO:0007669"/>
    <property type="project" value="EnsemblFungi"/>
</dbReference>
<dbReference type="GO" id="GO:0005829">
    <property type="term" value="C:cytosol"/>
    <property type="evidence" value="ECO:0007669"/>
    <property type="project" value="EnsemblFungi"/>
</dbReference>
<dbReference type="STRING" id="931890.G8JM55"/>
<dbReference type="GeneID" id="11469726"/>
<keyword evidence="4" id="KW-0963">Cytoplasm</keyword>
<dbReference type="GO" id="GO:0140597">
    <property type="term" value="F:protein carrier chaperone"/>
    <property type="evidence" value="ECO:0007669"/>
    <property type="project" value="EnsemblFungi"/>
</dbReference>
<feature type="region of interest" description="Disordered" evidence="9">
    <location>
        <begin position="119"/>
        <end position="142"/>
    </location>
</feature>
<dbReference type="GO" id="GO:0005782">
    <property type="term" value="C:peroxisomal matrix"/>
    <property type="evidence" value="ECO:0007669"/>
    <property type="project" value="EnsemblFungi"/>
</dbReference>
<feature type="repeat" description="TPR" evidence="8">
    <location>
        <begin position="319"/>
        <end position="352"/>
    </location>
</feature>
<dbReference type="KEGG" id="erc:Ecym_1396"/>
<feature type="repeat" description="TPR" evidence="8">
    <location>
        <begin position="421"/>
        <end position="454"/>
    </location>
</feature>
<evidence type="ECO:0000313" key="10">
    <source>
        <dbReference type="EMBL" id="AET37626.1"/>
    </source>
</evidence>
<accession>G8JM55</accession>
<keyword evidence="5" id="KW-0677">Repeat</keyword>
<name>G8JM55_ERECY</name>
<dbReference type="GO" id="GO:0005052">
    <property type="term" value="F:peroxisome matrix targeting signal-1 binding"/>
    <property type="evidence" value="ECO:0007669"/>
    <property type="project" value="EnsemblFungi"/>
</dbReference>
<dbReference type="InParanoid" id="G8JM55"/>
<evidence type="ECO:0000256" key="2">
    <source>
        <dbReference type="ARBA" id="ARBA00004496"/>
    </source>
</evidence>
<dbReference type="OMA" id="WEEQFKQ"/>
<dbReference type="OrthoDB" id="10006023at2759"/>
<dbReference type="AlphaFoldDB" id="G8JM55"/>
<dbReference type="FunCoup" id="G8JM55">
    <property type="interactions" value="96"/>
</dbReference>
<dbReference type="PROSITE" id="PS50005">
    <property type="entry name" value="TPR"/>
    <property type="match status" value="3"/>
</dbReference>
<comment type="similarity">
    <text evidence="3">Belongs to the peroxisomal targeting signal receptor family.</text>
</comment>
<dbReference type="EMBL" id="CP002497">
    <property type="protein sequence ID" value="AET37626.1"/>
    <property type="molecule type" value="Genomic_DNA"/>
</dbReference>
<evidence type="ECO:0000256" key="4">
    <source>
        <dbReference type="ARBA" id="ARBA00022490"/>
    </source>
</evidence>
<feature type="repeat" description="TPR" evidence="8">
    <location>
        <begin position="455"/>
        <end position="488"/>
    </location>
</feature>